<dbReference type="PIRSF" id="PIRSF016838">
    <property type="entry name" value="PafC"/>
    <property type="match status" value="1"/>
</dbReference>
<dbReference type="Pfam" id="PF25583">
    <property type="entry name" value="WCX"/>
    <property type="match status" value="1"/>
</dbReference>
<dbReference type="Gene3D" id="1.10.10.10">
    <property type="entry name" value="Winged helix-like DNA-binding domain superfamily/Winged helix DNA-binding domain"/>
    <property type="match status" value="1"/>
</dbReference>
<dbReference type="InterPro" id="IPR051534">
    <property type="entry name" value="CBASS_pafABC_assoc_protein"/>
</dbReference>
<evidence type="ECO:0000313" key="6">
    <source>
        <dbReference type="Proteomes" id="UP001597188"/>
    </source>
</evidence>
<dbReference type="EMBL" id="JBHTOJ010000014">
    <property type="protein sequence ID" value="MFD1420540.1"/>
    <property type="molecule type" value="Genomic_DNA"/>
</dbReference>
<feature type="domain" description="WCX" evidence="4">
    <location>
        <begin position="224"/>
        <end position="285"/>
    </location>
</feature>
<dbReference type="Pfam" id="PF08279">
    <property type="entry name" value="HTH_11"/>
    <property type="match status" value="1"/>
</dbReference>
<dbReference type="PANTHER" id="PTHR34580">
    <property type="match status" value="1"/>
</dbReference>
<evidence type="ECO:0000259" key="4">
    <source>
        <dbReference type="Pfam" id="PF25583"/>
    </source>
</evidence>
<dbReference type="PROSITE" id="PS52050">
    <property type="entry name" value="WYL"/>
    <property type="match status" value="1"/>
</dbReference>
<dbReference type="InterPro" id="IPR036388">
    <property type="entry name" value="WH-like_DNA-bd_sf"/>
</dbReference>
<accession>A0ABW4C2N3</accession>
<reference evidence="6" key="1">
    <citation type="journal article" date="2019" name="Int. J. Syst. Evol. Microbiol.">
        <title>The Global Catalogue of Microorganisms (GCM) 10K type strain sequencing project: providing services to taxonomists for standard genome sequencing and annotation.</title>
        <authorList>
            <consortium name="The Broad Institute Genomics Platform"/>
            <consortium name="The Broad Institute Genome Sequencing Center for Infectious Disease"/>
            <person name="Wu L."/>
            <person name="Ma J."/>
        </authorList>
    </citation>
    <scope>NUCLEOTIDE SEQUENCE [LARGE SCALE GENOMIC DNA]</scope>
    <source>
        <strain evidence="6">CCM 8931</strain>
    </source>
</reference>
<dbReference type="Proteomes" id="UP001597188">
    <property type="component" value="Unassembled WGS sequence"/>
</dbReference>
<dbReference type="InterPro" id="IPR036390">
    <property type="entry name" value="WH_DNA-bd_sf"/>
</dbReference>
<name>A0ABW4C2N3_9LACO</name>
<protein>
    <submittedName>
        <fullName evidence="5">Helix-turn-helix transcriptional regulator</fullName>
    </submittedName>
</protein>
<evidence type="ECO:0000313" key="5">
    <source>
        <dbReference type="EMBL" id="MFD1420540.1"/>
    </source>
</evidence>
<dbReference type="PANTHER" id="PTHR34580:SF1">
    <property type="entry name" value="PROTEIN PAFC"/>
    <property type="match status" value="1"/>
</dbReference>
<dbReference type="SUPFAM" id="SSF46785">
    <property type="entry name" value="Winged helix' DNA-binding domain"/>
    <property type="match status" value="1"/>
</dbReference>
<evidence type="ECO:0000256" key="1">
    <source>
        <dbReference type="SAM" id="SignalP"/>
    </source>
</evidence>
<feature type="domain" description="Helix-turn-helix type 11" evidence="2">
    <location>
        <begin position="5"/>
        <end position="57"/>
    </location>
</feature>
<dbReference type="InterPro" id="IPR026881">
    <property type="entry name" value="WYL_dom"/>
</dbReference>
<evidence type="ECO:0000259" key="2">
    <source>
        <dbReference type="Pfam" id="PF08279"/>
    </source>
</evidence>
<dbReference type="InterPro" id="IPR057727">
    <property type="entry name" value="WCX_dom"/>
</dbReference>
<evidence type="ECO:0000259" key="3">
    <source>
        <dbReference type="Pfam" id="PF13280"/>
    </source>
</evidence>
<gene>
    <name evidence="5" type="ORF">ACFQ5L_06200</name>
</gene>
<dbReference type="RefSeq" id="WP_137633797.1">
    <property type="nucleotide sequence ID" value="NZ_BJDL01000001.1"/>
</dbReference>
<feature type="signal peptide" evidence="1">
    <location>
        <begin position="1"/>
        <end position="21"/>
    </location>
</feature>
<dbReference type="InterPro" id="IPR013196">
    <property type="entry name" value="HTH_11"/>
</dbReference>
<feature type="chain" id="PRO_5045143452" evidence="1">
    <location>
        <begin position="22"/>
        <end position="302"/>
    </location>
</feature>
<feature type="domain" description="WYL" evidence="3">
    <location>
        <begin position="133"/>
        <end position="198"/>
    </location>
</feature>
<dbReference type="InterPro" id="IPR028349">
    <property type="entry name" value="PafC-like"/>
</dbReference>
<proteinExistence type="predicted"/>
<dbReference type="Pfam" id="PF13280">
    <property type="entry name" value="WYL"/>
    <property type="match status" value="1"/>
</dbReference>
<keyword evidence="6" id="KW-1185">Reference proteome</keyword>
<organism evidence="5 6">
    <name type="scientific">Lactiplantibacillus songbeiensis</name>
    <dbReference type="NCBI Taxonomy" id="2559920"/>
    <lineage>
        <taxon>Bacteria</taxon>
        <taxon>Bacillati</taxon>
        <taxon>Bacillota</taxon>
        <taxon>Bacilli</taxon>
        <taxon>Lactobacillales</taxon>
        <taxon>Lactobacillaceae</taxon>
        <taxon>Lactiplantibacillus</taxon>
    </lineage>
</organism>
<comment type="caution">
    <text evidence="5">The sequence shown here is derived from an EMBL/GenBank/DDBJ whole genome shotgun (WGS) entry which is preliminary data.</text>
</comment>
<sequence length="302" mass="34780">MRIARLINLIMLLLRTEQVSATDLAHRFEVSVRTIYRDVETLNLAGIPIYTTRGRYGGIGLMSNYKVDKKLLTAADIRNLRTALNSVHSLIDSPEVKATIQKIDAFYVADQADDHLFIDRPNWPGSRELKQLAEQIEQAIAQHHYLTFTYSDRNGHGSSRQIEPYRLIYKGERWYVQAYSLERQAFRMFRLSRMQAIQFSTDHFESRQVPELTFDFVAKHRPTLVTITVQVDNLVRDQVVERFGQSVIQHDTKTGFVAAINLPNNENAYRFILSLGTHAKIIEGADFLAGFQAYLHQLVTTY</sequence>
<keyword evidence="1" id="KW-0732">Signal</keyword>